<dbReference type="InterPro" id="IPR029036">
    <property type="entry name" value="P5CR_dimer"/>
</dbReference>
<dbReference type="Gene3D" id="1.10.3730.10">
    <property type="entry name" value="ProC C-terminal domain-like"/>
    <property type="match status" value="1"/>
</dbReference>
<feature type="domain" description="Pyrroline-5-carboxylate reductase dimerisation" evidence="10">
    <location>
        <begin position="169"/>
        <end position="271"/>
    </location>
</feature>
<evidence type="ECO:0000256" key="1">
    <source>
        <dbReference type="ARBA" id="ARBA00005205"/>
    </source>
</evidence>
<evidence type="ECO:0000256" key="8">
    <source>
        <dbReference type="RuleBase" id="RU003903"/>
    </source>
</evidence>
<dbReference type="InterPro" id="IPR053790">
    <property type="entry name" value="P5CR-like_CS"/>
</dbReference>
<gene>
    <name evidence="11" type="ORF">V9T40_003066</name>
</gene>
<dbReference type="NCBIfam" id="TIGR00112">
    <property type="entry name" value="proC"/>
    <property type="match status" value="1"/>
</dbReference>
<evidence type="ECO:0000313" key="12">
    <source>
        <dbReference type="Proteomes" id="UP001367676"/>
    </source>
</evidence>
<dbReference type="GO" id="GO:0004735">
    <property type="term" value="F:pyrroline-5-carboxylate reductase activity"/>
    <property type="evidence" value="ECO:0007669"/>
    <property type="project" value="UniProtKB-EC"/>
</dbReference>
<reference evidence="11 12" key="1">
    <citation type="submission" date="2024-03" db="EMBL/GenBank/DDBJ databases">
        <title>Adaptation during the transition from Ophiocordyceps entomopathogen to insect associate is accompanied by gene loss and intensified selection.</title>
        <authorList>
            <person name="Ward C.M."/>
            <person name="Onetto C.A."/>
            <person name="Borneman A.R."/>
        </authorList>
    </citation>
    <scope>NUCLEOTIDE SEQUENCE [LARGE SCALE GENOMIC DNA]</scope>
    <source>
        <strain evidence="11">AWRI1</strain>
        <tissue evidence="11">Single Adult Female</tissue>
    </source>
</reference>
<evidence type="ECO:0000256" key="2">
    <source>
        <dbReference type="ARBA" id="ARBA00005525"/>
    </source>
</evidence>
<dbReference type="PANTHER" id="PTHR11645:SF69">
    <property type="entry name" value="PYRROLINE-5-CARBOXYLATE REDUCTASE"/>
    <property type="match status" value="1"/>
</dbReference>
<dbReference type="GO" id="GO:0055129">
    <property type="term" value="P:L-proline biosynthetic process"/>
    <property type="evidence" value="ECO:0007669"/>
    <property type="project" value="TreeGrafter"/>
</dbReference>
<dbReference type="HAMAP" id="MF_01925">
    <property type="entry name" value="P5C_reductase"/>
    <property type="match status" value="1"/>
</dbReference>
<evidence type="ECO:0000256" key="4">
    <source>
        <dbReference type="ARBA" id="ARBA00022650"/>
    </source>
</evidence>
<feature type="domain" description="Pyrroline-5-carboxylate reductase catalytic N-terminal" evidence="9">
    <location>
        <begin position="6"/>
        <end position="103"/>
    </location>
</feature>
<keyword evidence="12" id="KW-1185">Reference proteome</keyword>
<dbReference type="SUPFAM" id="SSF51735">
    <property type="entry name" value="NAD(P)-binding Rossmann-fold domains"/>
    <property type="match status" value="1"/>
</dbReference>
<dbReference type="Proteomes" id="UP001367676">
    <property type="component" value="Unassembled WGS sequence"/>
</dbReference>
<feature type="binding site" evidence="7">
    <location>
        <position position="58"/>
    </location>
    <ligand>
        <name>NADPH</name>
        <dbReference type="ChEBI" id="CHEBI:57783"/>
    </ligand>
</feature>
<dbReference type="FunFam" id="1.10.3730.10:FF:000001">
    <property type="entry name" value="Pyrroline-5-carboxylate reductase"/>
    <property type="match status" value="1"/>
</dbReference>
<dbReference type="PROSITE" id="PS00521">
    <property type="entry name" value="P5CR"/>
    <property type="match status" value="1"/>
</dbReference>
<evidence type="ECO:0000313" key="11">
    <source>
        <dbReference type="EMBL" id="KAK7603067.1"/>
    </source>
</evidence>
<comment type="caution">
    <text evidence="11">The sequence shown here is derived from an EMBL/GenBank/DDBJ whole genome shotgun (WGS) entry which is preliminary data.</text>
</comment>
<dbReference type="PIRSF" id="PIRSF000193">
    <property type="entry name" value="Pyrrol-5-carb_rd"/>
    <property type="match status" value="1"/>
</dbReference>
<organism evidence="11 12">
    <name type="scientific">Parthenolecanium corni</name>
    <dbReference type="NCBI Taxonomy" id="536013"/>
    <lineage>
        <taxon>Eukaryota</taxon>
        <taxon>Metazoa</taxon>
        <taxon>Ecdysozoa</taxon>
        <taxon>Arthropoda</taxon>
        <taxon>Hexapoda</taxon>
        <taxon>Insecta</taxon>
        <taxon>Pterygota</taxon>
        <taxon>Neoptera</taxon>
        <taxon>Paraneoptera</taxon>
        <taxon>Hemiptera</taxon>
        <taxon>Sternorrhyncha</taxon>
        <taxon>Coccoidea</taxon>
        <taxon>Coccidae</taxon>
        <taxon>Parthenolecanium</taxon>
    </lineage>
</organism>
<dbReference type="Gene3D" id="3.40.50.720">
    <property type="entry name" value="NAD(P)-binding Rossmann-like Domain"/>
    <property type="match status" value="1"/>
</dbReference>
<dbReference type="InterPro" id="IPR036291">
    <property type="entry name" value="NAD(P)-bd_dom_sf"/>
</dbReference>
<evidence type="ECO:0000259" key="9">
    <source>
        <dbReference type="Pfam" id="PF03807"/>
    </source>
</evidence>
<dbReference type="Pfam" id="PF14748">
    <property type="entry name" value="P5CR_dimer"/>
    <property type="match status" value="1"/>
</dbReference>
<comment type="pathway">
    <text evidence="1 8">Amino-acid biosynthesis; L-proline biosynthesis; L-proline from L-glutamate 5-semialdehyde: step 1/1.</text>
</comment>
<comment type="similarity">
    <text evidence="2 8">Belongs to the pyrroline-5-carboxylate reductase family.</text>
</comment>
<keyword evidence="4 8" id="KW-0641">Proline biosynthesis</keyword>
<evidence type="ECO:0000256" key="6">
    <source>
        <dbReference type="ARBA" id="ARBA00023002"/>
    </source>
</evidence>
<dbReference type="InterPro" id="IPR028939">
    <property type="entry name" value="P5C_Rdtase_cat_N"/>
</dbReference>
<sequence>MDSALRIGFIGAGNMAQAIGTSLLEKGLVQPEQIYVSAPSSRNFKPWIDLGVITTNDNHEVMLKSDVIFLAMKPQYVDKALEKCHIAADEWTFSKLIVSMVAGLSIEALDLKMKPILMDYRIVLIMPNTSLLVGEGFTPICPDERASVDDIDLVTTIMSAGGICEVVPEPLMRPLGAVSGCGVAFVYNMIEALSDGAVKQGVPRAQSYRAVAQTLLGAAKMVLETGEHPGALKDKVTSPGGVTICGVHELEKGGLRATLMNALEACVNKFNDLEKKTKK</sequence>
<dbReference type="Pfam" id="PF03807">
    <property type="entry name" value="F420_oxidored"/>
    <property type="match status" value="1"/>
</dbReference>
<dbReference type="EMBL" id="JBBCAQ010000006">
    <property type="protein sequence ID" value="KAK7603067.1"/>
    <property type="molecule type" value="Genomic_DNA"/>
</dbReference>
<dbReference type="EC" id="1.5.1.2" evidence="3 8"/>
<keyword evidence="8" id="KW-0028">Amino-acid biosynthesis</keyword>
<keyword evidence="5 7" id="KW-0521">NADP</keyword>
<proteinExistence type="inferred from homology"/>
<dbReference type="AlphaFoldDB" id="A0AAN9TQK7"/>
<comment type="catalytic activity">
    <reaction evidence="8">
        <text>L-proline + NADP(+) = (S)-1-pyrroline-5-carboxylate + NADPH + 2 H(+)</text>
        <dbReference type="Rhea" id="RHEA:14109"/>
        <dbReference type="ChEBI" id="CHEBI:15378"/>
        <dbReference type="ChEBI" id="CHEBI:17388"/>
        <dbReference type="ChEBI" id="CHEBI:57783"/>
        <dbReference type="ChEBI" id="CHEBI:58349"/>
        <dbReference type="ChEBI" id="CHEBI:60039"/>
        <dbReference type="EC" id="1.5.1.2"/>
    </reaction>
</comment>
<dbReference type="PANTHER" id="PTHR11645">
    <property type="entry name" value="PYRROLINE-5-CARBOXYLATE REDUCTASE"/>
    <property type="match status" value="1"/>
</dbReference>
<accession>A0AAN9TQK7</accession>
<dbReference type="SUPFAM" id="SSF48179">
    <property type="entry name" value="6-phosphogluconate dehydrogenase C-terminal domain-like"/>
    <property type="match status" value="1"/>
</dbReference>
<dbReference type="InterPro" id="IPR008927">
    <property type="entry name" value="6-PGluconate_DH-like_C_sf"/>
</dbReference>
<evidence type="ECO:0000256" key="3">
    <source>
        <dbReference type="ARBA" id="ARBA00012855"/>
    </source>
</evidence>
<evidence type="ECO:0000256" key="5">
    <source>
        <dbReference type="ARBA" id="ARBA00022857"/>
    </source>
</evidence>
<feature type="binding site" evidence="7">
    <location>
        <begin position="10"/>
        <end position="15"/>
    </location>
    <ligand>
        <name>NADP(+)</name>
        <dbReference type="ChEBI" id="CHEBI:58349"/>
    </ligand>
</feature>
<name>A0AAN9TQK7_9HEMI</name>
<evidence type="ECO:0000256" key="7">
    <source>
        <dbReference type="PIRSR" id="PIRSR000193-1"/>
    </source>
</evidence>
<dbReference type="InterPro" id="IPR000304">
    <property type="entry name" value="Pyrroline-COOH_reductase"/>
</dbReference>
<feature type="binding site" evidence="7">
    <location>
        <begin position="71"/>
        <end position="74"/>
    </location>
    <ligand>
        <name>NADP(+)</name>
        <dbReference type="ChEBI" id="CHEBI:58349"/>
    </ligand>
</feature>
<keyword evidence="6 8" id="KW-0560">Oxidoreductase</keyword>
<protein>
    <recommendedName>
        <fullName evidence="3 8">Pyrroline-5-carboxylate reductase</fullName>
        <ecNumber evidence="3 8">1.5.1.2</ecNumber>
    </recommendedName>
</protein>
<evidence type="ECO:0000259" key="10">
    <source>
        <dbReference type="Pfam" id="PF14748"/>
    </source>
</evidence>